<dbReference type="Gene3D" id="1.20.5.170">
    <property type="match status" value="1"/>
</dbReference>
<dbReference type="Pfam" id="PF00170">
    <property type="entry name" value="bZIP_1"/>
    <property type="match status" value="1"/>
</dbReference>
<dbReference type="PROSITE" id="PS50217">
    <property type="entry name" value="BZIP"/>
    <property type="match status" value="1"/>
</dbReference>
<reference evidence="3" key="1">
    <citation type="submission" date="2019-06" db="EMBL/GenBank/DDBJ databases">
        <authorList>
            <person name="Zheng W."/>
        </authorList>
    </citation>
    <scope>NUCLEOTIDE SEQUENCE</scope>
    <source>
        <strain evidence="3">QDHG01</strain>
    </source>
</reference>
<dbReference type="AlphaFoldDB" id="A0A8J8T4V7"/>
<feature type="domain" description="BZIP" evidence="2">
    <location>
        <begin position="191"/>
        <end position="246"/>
    </location>
</feature>
<protein>
    <recommendedName>
        <fullName evidence="2">BZIP domain-containing protein</fullName>
    </recommendedName>
</protein>
<accession>A0A8J8T4V7</accession>
<dbReference type="OrthoDB" id="10662562at2759"/>
<comment type="caution">
    <text evidence="3">The sequence shown here is derived from an EMBL/GenBank/DDBJ whole genome shotgun (WGS) entry which is preliminary data.</text>
</comment>
<evidence type="ECO:0000313" key="3">
    <source>
        <dbReference type="EMBL" id="TNV81621.1"/>
    </source>
</evidence>
<evidence type="ECO:0000256" key="1">
    <source>
        <dbReference type="SAM" id="MobiDB-lite"/>
    </source>
</evidence>
<organism evidence="3 4">
    <name type="scientific">Halteria grandinella</name>
    <dbReference type="NCBI Taxonomy" id="5974"/>
    <lineage>
        <taxon>Eukaryota</taxon>
        <taxon>Sar</taxon>
        <taxon>Alveolata</taxon>
        <taxon>Ciliophora</taxon>
        <taxon>Intramacronucleata</taxon>
        <taxon>Spirotrichea</taxon>
        <taxon>Stichotrichia</taxon>
        <taxon>Sporadotrichida</taxon>
        <taxon>Halteriidae</taxon>
        <taxon>Halteria</taxon>
    </lineage>
</organism>
<proteinExistence type="predicted"/>
<evidence type="ECO:0000259" key="2">
    <source>
        <dbReference type="PROSITE" id="PS50217"/>
    </source>
</evidence>
<dbReference type="SMART" id="SM00338">
    <property type="entry name" value="BRLZ"/>
    <property type="match status" value="1"/>
</dbReference>
<evidence type="ECO:0000313" key="4">
    <source>
        <dbReference type="Proteomes" id="UP000785679"/>
    </source>
</evidence>
<dbReference type="InterPro" id="IPR046347">
    <property type="entry name" value="bZIP_sf"/>
</dbReference>
<name>A0A8J8T4V7_HALGN</name>
<dbReference type="GO" id="GO:0003700">
    <property type="term" value="F:DNA-binding transcription factor activity"/>
    <property type="evidence" value="ECO:0007669"/>
    <property type="project" value="InterPro"/>
</dbReference>
<feature type="region of interest" description="Disordered" evidence="1">
    <location>
        <begin position="47"/>
        <end position="67"/>
    </location>
</feature>
<dbReference type="EMBL" id="RRYP01005918">
    <property type="protein sequence ID" value="TNV81621.1"/>
    <property type="molecule type" value="Genomic_DNA"/>
</dbReference>
<gene>
    <name evidence="3" type="ORF">FGO68_gene12458</name>
</gene>
<dbReference type="Proteomes" id="UP000785679">
    <property type="component" value="Unassembled WGS sequence"/>
</dbReference>
<keyword evidence="4" id="KW-1185">Reference proteome</keyword>
<feature type="compositionally biased region" description="Low complexity" evidence="1">
    <location>
        <begin position="47"/>
        <end position="58"/>
    </location>
</feature>
<dbReference type="SUPFAM" id="SSF57959">
    <property type="entry name" value="Leucine zipper domain"/>
    <property type="match status" value="1"/>
</dbReference>
<sequence>MSGSQATSQFLASNSTDINQSFAQQQKLLLGISSTQNQIHQGLQNSLASNSTSISSHSPTQGLQNDQSLNSCAMQRETSERAENIYSKNILQDHSKVGGEQDSRESHHHHQKASMFTGINSANNANFVINRLNGQADFNNSSVFLMNQSSQFLRHDDDVQFGEDDDVSNESVAEKKIVKIDRRLNKNRTVIDKTSKRRLQNRKSALKCRLRKSHLIQTLQSEVGQLKLERQSLFSEIFQLKESLKEEQLSKSAVMVEFTKLQQHHQLCQPSSKQQQLSMGQTSQNTILLQAPQNVAQSSSQNIPKSQIITQQMNNGTPQYVLNRGGLPQLALVQESKQQMGQQQRSNNNFIPVYMTTSTNSATATGGAQATQSAGGQQLAAQYYSKQQPQLPQYAIINSELGKMYQ</sequence>
<dbReference type="InterPro" id="IPR004827">
    <property type="entry name" value="bZIP"/>
</dbReference>